<dbReference type="Gene3D" id="3.40.50.300">
    <property type="entry name" value="P-loop containing nucleotide triphosphate hydrolases"/>
    <property type="match status" value="1"/>
</dbReference>
<dbReference type="InterPro" id="IPR027417">
    <property type="entry name" value="P-loop_NTPase"/>
</dbReference>
<keyword evidence="1" id="KW-0547">Nucleotide-binding</keyword>
<dbReference type="InterPro" id="IPR007696">
    <property type="entry name" value="DNA_mismatch_repair_MutS_core"/>
</dbReference>
<keyword evidence="2" id="KW-0067">ATP-binding</keyword>
<dbReference type="Pfam" id="PF00488">
    <property type="entry name" value="MutS_V"/>
    <property type="match status" value="1"/>
</dbReference>
<dbReference type="InterPro" id="IPR000432">
    <property type="entry name" value="DNA_mismatch_repair_MutS_C"/>
</dbReference>
<evidence type="ECO:0000313" key="7">
    <source>
        <dbReference type="Proteomes" id="UP000767854"/>
    </source>
</evidence>
<evidence type="ECO:0000256" key="3">
    <source>
        <dbReference type="ARBA" id="ARBA00023125"/>
    </source>
</evidence>
<dbReference type="InterPro" id="IPR045076">
    <property type="entry name" value="MutS"/>
</dbReference>
<keyword evidence="3" id="KW-0238">DNA-binding</keyword>
<dbReference type="Proteomes" id="UP000767854">
    <property type="component" value="Unassembled WGS sequence"/>
</dbReference>
<dbReference type="SMART" id="SM00534">
    <property type="entry name" value="MUTSac"/>
    <property type="match status" value="1"/>
</dbReference>
<evidence type="ECO:0000259" key="5">
    <source>
        <dbReference type="SMART" id="SM00534"/>
    </source>
</evidence>
<reference evidence="6 7" key="1">
    <citation type="submission" date="2021-01" db="EMBL/GenBank/DDBJ databases">
        <title>Genomic Encyclopedia of Type Strains, Phase IV (KMG-IV): sequencing the most valuable type-strain genomes for metagenomic binning, comparative biology and taxonomic classification.</title>
        <authorList>
            <person name="Goeker M."/>
        </authorList>
    </citation>
    <scope>NUCLEOTIDE SEQUENCE [LARGE SCALE GENOMIC DNA]</scope>
    <source>
        <strain evidence="6 7">DSM 24436</strain>
    </source>
</reference>
<accession>A0ABS2MNH0</accession>
<evidence type="ECO:0000259" key="4">
    <source>
        <dbReference type="SMART" id="SM00533"/>
    </source>
</evidence>
<dbReference type="SUPFAM" id="SSF52540">
    <property type="entry name" value="P-loop containing nucleoside triphosphate hydrolases"/>
    <property type="match status" value="1"/>
</dbReference>
<gene>
    <name evidence="6" type="ORF">JOC49_000462</name>
</gene>
<keyword evidence="7" id="KW-1185">Reference proteome</keyword>
<dbReference type="SMART" id="SM00533">
    <property type="entry name" value="MUTSd"/>
    <property type="match status" value="1"/>
</dbReference>
<name>A0ABS2MNH0_9FIRM</name>
<protein>
    <submittedName>
        <fullName evidence="6">DNA mismatch repair ATPase MutS</fullName>
    </submittedName>
</protein>
<evidence type="ECO:0000256" key="2">
    <source>
        <dbReference type="ARBA" id="ARBA00022840"/>
    </source>
</evidence>
<dbReference type="RefSeq" id="WP_204661787.1">
    <property type="nucleotide sequence ID" value="NZ_JAFBDT010000002.1"/>
</dbReference>
<dbReference type="SUPFAM" id="SSF48334">
    <property type="entry name" value="DNA repair protein MutS, domain III"/>
    <property type="match status" value="1"/>
</dbReference>
<comment type="caution">
    <text evidence="6">The sequence shown here is derived from an EMBL/GenBank/DDBJ whole genome shotgun (WGS) entry which is preliminary data.</text>
</comment>
<feature type="domain" description="DNA mismatch repair proteins mutS family" evidence="5">
    <location>
        <begin position="342"/>
        <end position="543"/>
    </location>
</feature>
<feature type="domain" description="DNA mismatch repair protein MutS core" evidence="4">
    <location>
        <begin position="14"/>
        <end position="325"/>
    </location>
</feature>
<dbReference type="PANTHER" id="PTHR11361">
    <property type="entry name" value="DNA MISMATCH REPAIR PROTEIN MUTS FAMILY MEMBER"/>
    <property type="match status" value="1"/>
</dbReference>
<sequence length="548" mass="61992">MNSDFISRKNFSDLDLEFVFDRLQVVTPYGETAKKNIQAFLPDELQALKHELDLTERVMERLETKRHEILELKSLFKEIKQLGRTFDRIEAGETLSVTELFEIKHLSLYMEKIRALLVRVQWEKTVGDYMLAPITEVVALLDPEKTGVSTFYVYNSYSKRLSEIRQTLLETELAIKKQSTEIAKELEGEGFKVSTNGEVKIRQMDAQRIQEAKQHPLLSYRMDIPLYSIFRVRPDEGLQKRYDQLLIDQENEEYVVRTQLTEKLLDHILQLRTNVNCIGNIDLSIAKAQFSVAFKCTRPVFLEAVHEAGQCIEIQGGRHLKVAYGLEREGKAFTPLDIRIHNSVTLITGANMGGKTVSLRMIGQLVALAHMGFHVPCKAILLYPMSYLFISVGDSQSIDMGLSTFGAEIVDIGRVISRKDETGLVLIDELARGTNPKEGFAISKALIEHMNTGVAQTVITTHYDGLTQTKGVSHYQVNGLSSVDFETIRKEIKAKGMGLLHEHMDYRLTEVSGDTEIPKEALRISEMMGLDLGIIHRAKEILGGSNDE</sequence>
<evidence type="ECO:0000256" key="1">
    <source>
        <dbReference type="ARBA" id="ARBA00022741"/>
    </source>
</evidence>
<dbReference type="PANTHER" id="PTHR11361:SF14">
    <property type="entry name" value="DNA MISMATCH REPAIR PROTEIN MUTS, TYPE 2"/>
    <property type="match status" value="1"/>
</dbReference>
<dbReference type="EMBL" id="JAFBDT010000002">
    <property type="protein sequence ID" value="MBM7560948.1"/>
    <property type="molecule type" value="Genomic_DNA"/>
</dbReference>
<evidence type="ECO:0000313" key="6">
    <source>
        <dbReference type="EMBL" id="MBM7560948.1"/>
    </source>
</evidence>
<organism evidence="6 7">
    <name type="scientific">Fusibacter tunisiensis</name>
    <dbReference type="NCBI Taxonomy" id="1008308"/>
    <lineage>
        <taxon>Bacteria</taxon>
        <taxon>Bacillati</taxon>
        <taxon>Bacillota</taxon>
        <taxon>Clostridia</taxon>
        <taxon>Eubacteriales</taxon>
        <taxon>Eubacteriales Family XII. Incertae Sedis</taxon>
        <taxon>Fusibacter</taxon>
    </lineage>
</organism>
<dbReference type="InterPro" id="IPR036187">
    <property type="entry name" value="DNA_mismatch_repair_MutS_sf"/>
</dbReference>
<proteinExistence type="predicted"/>